<proteinExistence type="predicted"/>
<sequence length="127" mass="12577">MLHSTAQLGLIALLALGGAGMAANAYGTAADGLACGVSTSNANGMLSVEGVLQSPEALTGDYRFALKSQGAGGSSNINQGGQFSATPGMPVSLGKVSVNAGANIEVDFTITTGGKKYDCSQQFATQT</sequence>
<dbReference type="InterPro" id="IPR048632">
    <property type="entry name" value="CsgH-like"/>
</dbReference>
<reference evidence="3 4" key="1">
    <citation type="submission" date="2016-03" db="EMBL/GenBank/DDBJ databases">
        <title>Genome sequencing of Devosia sp. S37.</title>
        <authorList>
            <person name="Mohd Nor M."/>
        </authorList>
    </citation>
    <scope>NUCLEOTIDE SEQUENCE [LARGE SCALE GENOMIC DNA]</scope>
    <source>
        <strain evidence="3 4">S37</strain>
    </source>
</reference>
<feature type="domain" description="CsgH-like" evidence="2">
    <location>
        <begin position="33"/>
        <end position="119"/>
    </location>
</feature>
<organism evidence="3 4">
    <name type="scientific">Devosia elaeis</name>
    <dbReference type="NCBI Taxonomy" id="1770058"/>
    <lineage>
        <taxon>Bacteria</taxon>
        <taxon>Pseudomonadati</taxon>
        <taxon>Pseudomonadota</taxon>
        <taxon>Alphaproteobacteria</taxon>
        <taxon>Hyphomicrobiales</taxon>
        <taxon>Devosiaceae</taxon>
        <taxon>Devosia</taxon>
    </lineage>
</organism>
<dbReference type="Proteomes" id="UP000078389">
    <property type="component" value="Unassembled WGS sequence"/>
</dbReference>
<accession>A0A178I3L4</accession>
<dbReference type="Gene3D" id="2.60.40.2420">
    <property type="match status" value="1"/>
</dbReference>
<feature type="chain" id="PRO_5008088398" description="CsgH-like domain-containing protein" evidence="1">
    <location>
        <begin position="26"/>
        <end position="127"/>
    </location>
</feature>
<evidence type="ECO:0000256" key="1">
    <source>
        <dbReference type="SAM" id="SignalP"/>
    </source>
</evidence>
<evidence type="ECO:0000313" key="3">
    <source>
        <dbReference type="EMBL" id="OAM78748.1"/>
    </source>
</evidence>
<comment type="caution">
    <text evidence="3">The sequence shown here is derived from an EMBL/GenBank/DDBJ whole genome shotgun (WGS) entry which is preliminary data.</text>
</comment>
<dbReference type="RefSeq" id="WP_067452992.1">
    <property type="nucleotide sequence ID" value="NZ_LVVY01000067.1"/>
</dbReference>
<dbReference type="Pfam" id="PF21112">
    <property type="entry name" value="CsgH"/>
    <property type="match status" value="1"/>
</dbReference>
<evidence type="ECO:0000259" key="2">
    <source>
        <dbReference type="Pfam" id="PF21112"/>
    </source>
</evidence>
<dbReference type="OrthoDB" id="7950928at2"/>
<dbReference type="NCBIfam" id="NF041112">
    <property type="entry name" value="chap_CsgH_alph"/>
    <property type="match status" value="1"/>
</dbReference>
<feature type="signal peptide" evidence="1">
    <location>
        <begin position="1"/>
        <end position="25"/>
    </location>
</feature>
<dbReference type="EMBL" id="LVVY01000067">
    <property type="protein sequence ID" value="OAM78748.1"/>
    <property type="molecule type" value="Genomic_DNA"/>
</dbReference>
<dbReference type="AlphaFoldDB" id="A0A178I3L4"/>
<gene>
    <name evidence="3" type="ORF">A3840_05315</name>
</gene>
<keyword evidence="4" id="KW-1185">Reference proteome</keyword>
<dbReference type="STRING" id="1770058.A3840_05315"/>
<dbReference type="InterPro" id="IPR053722">
    <property type="entry name" value="Curli_assembly_CsgC/AgfC"/>
</dbReference>
<name>A0A178I3L4_9HYPH</name>
<dbReference type="InterPro" id="IPR047726">
    <property type="entry name" value="CsgH_dom"/>
</dbReference>
<keyword evidence="1" id="KW-0732">Signal</keyword>
<evidence type="ECO:0000313" key="4">
    <source>
        <dbReference type="Proteomes" id="UP000078389"/>
    </source>
</evidence>
<protein>
    <recommendedName>
        <fullName evidence="2">CsgH-like domain-containing protein</fullName>
    </recommendedName>
</protein>